<dbReference type="Pfam" id="PF08534">
    <property type="entry name" value="Redoxin"/>
    <property type="match status" value="1"/>
</dbReference>
<dbReference type="PANTHER" id="PTHR10430:SF16">
    <property type="entry name" value="PEROXIREDOXIN-5, MITOCHONDRIAL"/>
    <property type="match status" value="1"/>
</dbReference>
<name>A0A0F6SEA8_9BACT</name>
<dbReference type="STRING" id="927083.DB32_002018"/>
<keyword evidence="6" id="KW-1185">Reference proteome</keyword>
<dbReference type="PROSITE" id="PS51352">
    <property type="entry name" value="THIOREDOXIN_2"/>
    <property type="match status" value="1"/>
</dbReference>
<gene>
    <name evidence="5" type="ORF">DB32_002018</name>
</gene>
<accession>A0A0F6SEA8</accession>
<dbReference type="CDD" id="cd03013">
    <property type="entry name" value="PRX5_like"/>
    <property type="match status" value="1"/>
</dbReference>
<reference evidence="5 6" key="1">
    <citation type="submission" date="2015-03" db="EMBL/GenBank/DDBJ databases">
        <title>Genome assembly of Sandaracinus amylolyticus DSM 53668.</title>
        <authorList>
            <person name="Sharma G."/>
            <person name="Subramanian S."/>
        </authorList>
    </citation>
    <scope>NUCLEOTIDE SEQUENCE [LARGE SCALE GENOMIC DNA]</scope>
    <source>
        <strain evidence="5 6">DSM 53668</strain>
    </source>
</reference>
<dbReference type="PANTHER" id="PTHR10430">
    <property type="entry name" value="PEROXIREDOXIN"/>
    <property type="match status" value="1"/>
</dbReference>
<dbReference type="GO" id="GO:0045454">
    <property type="term" value="P:cell redox homeostasis"/>
    <property type="evidence" value="ECO:0007669"/>
    <property type="project" value="TreeGrafter"/>
</dbReference>
<dbReference type="InterPro" id="IPR036249">
    <property type="entry name" value="Thioredoxin-like_sf"/>
</dbReference>
<keyword evidence="1" id="KW-0575">Peroxidase</keyword>
<evidence type="ECO:0000256" key="3">
    <source>
        <dbReference type="PIRSR" id="PIRSR637944-1"/>
    </source>
</evidence>
<feature type="active site" description="Cysteine sulfenic acid (-SOH) intermediate" evidence="3">
    <location>
        <position position="50"/>
    </location>
</feature>
<dbReference type="KEGG" id="samy:DB32_002018"/>
<dbReference type="Pfam" id="PF00462">
    <property type="entry name" value="Glutaredoxin"/>
    <property type="match status" value="1"/>
</dbReference>
<dbReference type="GO" id="GO:0005737">
    <property type="term" value="C:cytoplasm"/>
    <property type="evidence" value="ECO:0007669"/>
    <property type="project" value="TreeGrafter"/>
</dbReference>
<dbReference type="GO" id="GO:0008379">
    <property type="term" value="F:thioredoxin peroxidase activity"/>
    <property type="evidence" value="ECO:0007669"/>
    <property type="project" value="InterPro"/>
</dbReference>
<dbReference type="RefSeq" id="WP_053232166.1">
    <property type="nucleotide sequence ID" value="NZ_CP011125.1"/>
</dbReference>
<dbReference type="EMBL" id="CP011125">
    <property type="protein sequence ID" value="AKF04869.1"/>
    <property type="molecule type" value="Genomic_DNA"/>
</dbReference>
<evidence type="ECO:0000313" key="5">
    <source>
        <dbReference type="EMBL" id="AKF04869.1"/>
    </source>
</evidence>
<dbReference type="Proteomes" id="UP000034883">
    <property type="component" value="Chromosome"/>
</dbReference>
<dbReference type="SUPFAM" id="SSF52833">
    <property type="entry name" value="Thioredoxin-like"/>
    <property type="match status" value="2"/>
</dbReference>
<dbReference type="OrthoDB" id="9800621at2"/>
<dbReference type="InterPro" id="IPR002109">
    <property type="entry name" value="Glutaredoxin"/>
</dbReference>
<evidence type="ECO:0000313" key="6">
    <source>
        <dbReference type="Proteomes" id="UP000034883"/>
    </source>
</evidence>
<evidence type="ECO:0000256" key="2">
    <source>
        <dbReference type="ARBA" id="ARBA00023002"/>
    </source>
</evidence>
<dbReference type="AlphaFoldDB" id="A0A0F6SEA8"/>
<protein>
    <submittedName>
        <fullName evidence="5">Peroxiredoxin family protein/glutaredoxin</fullName>
    </submittedName>
</protein>
<dbReference type="Gene3D" id="3.40.30.10">
    <property type="entry name" value="Glutaredoxin"/>
    <property type="match status" value="2"/>
</dbReference>
<dbReference type="GO" id="GO:0042744">
    <property type="term" value="P:hydrogen peroxide catabolic process"/>
    <property type="evidence" value="ECO:0007669"/>
    <property type="project" value="TreeGrafter"/>
</dbReference>
<organism evidence="5 6">
    <name type="scientific">Sandaracinus amylolyticus</name>
    <dbReference type="NCBI Taxonomy" id="927083"/>
    <lineage>
        <taxon>Bacteria</taxon>
        <taxon>Pseudomonadati</taxon>
        <taxon>Myxococcota</taxon>
        <taxon>Polyangia</taxon>
        <taxon>Polyangiales</taxon>
        <taxon>Sandaracinaceae</taxon>
        <taxon>Sandaracinus</taxon>
    </lineage>
</organism>
<sequence length="246" mass="27020">MEPIGEGQRIPDLTLRVRESGQWKDLTTRELFGGRTVVVFGLPGAFTPTCSTSHVPRYEELAGELAQHGVDEIVCISVNDAFVMEAWGRDQGVERVRLLPDGNGDLTRALGFLVDKRELGFGPRSWRYSMLVEDGVVKKLFVEKEIAGDPYDVSDADTMLRYVAHGASPSPLDVAMLTKPGCTHCARARDLLTKAGLRWQEVRSTPRLLRAMAGAATTPQIFVDGTRIGGADQLEQWLAKRGEPAV</sequence>
<dbReference type="InterPro" id="IPR037944">
    <property type="entry name" value="PRX5-like"/>
</dbReference>
<dbReference type="PROSITE" id="PS51354">
    <property type="entry name" value="GLUTAREDOXIN_2"/>
    <property type="match status" value="1"/>
</dbReference>
<proteinExistence type="predicted"/>
<feature type="domain" description="Thioredoxin" evidence="4">
    <location>
        <begin position="4"/>
        <end position="168"/>
    </location>
</feature>
<dbReference type="InterPro" id="IPR013740">
    <property type="entry name" value="Redoxin"/>
</dbReference>
<evidence type="ECO:0000256" key="1">
    <source>
        <dbReference type="ARBA" id="ARBA00022559"/>
    </source>
</evidence>
<dbReference type="InterPro" id="IPR013766">
    <property type="entry name" value="Thioredoxin_domain"/>
</dbReference>
<dbReference type="GO" id="GO:0034599">
    <property type="term" value="P:cellular response to oxidative stress"/>
    <property type="evidence" value="ECO:0007669"/>
    <property type="project" value="InterPro"/>
</dbReference>
<keyword evidence="2" id="KW-0560">Oxidoreductase</keyword>
<evidence type="ECO:0000259" key="4">
    <source>
        <dbReference type="PROSITE" id="PS51352"/>
    </source>
</evidence>